<dbReference type="AlphaFoldDB" id="A0A6L5Y7M9"/>
<dbReference type="EMBL" id="VUMZ01000010">
    <property type="protein sequence ID" value="MST52601.1"/>
    <property type="molecule type" value="Genomic_DNA"/>
</dbReference>
<gene>
    <name evidence="1" type="ORF">FYJ64_09850</name>
</gene>
<keyword evidence="2" id="KW-1185">Reference proteome</keyword>
<accession>A0A6L5Y7M9</accession>
<dbReference type="GeneID" id="303115624"/>
<comment type="caution">
    <text evidence="1">The sequence shown here is derived from an EMBL/GenBank/DDBJ whole genome shotgun (WGS) entry which is preliminary data.</text>
</comment>
<proteinExistence type="predicted"/>
<protein>
    <submittedName>
        <fullName evidence="1">Uncharacterized protein</fullName>
    </submittedName>
</protein>
<evidence type="ECO:0000313" key="2">
    <source>
        <dbReference type="Proteomes" id="UP000474676"/>
    </source>
</evidence>
<dbReference type="RefSeq" id="WP_154574989.1">
    <property type="nucleotide sequence ID" value="NZ_VUMZ01000010.1"/>
</dbReference>
<name>A0A6L5Y7M9_9FIRM</name>
<evidence type="ECO:0000313" key="1">
    <source>
        <dbReference type="EMBL" id="MST52601.1"/>
    </source>
</evidence>
<reference evidence="1 2" key="1">
    <citation type="submission" date="2019-08" db="EMBL/GenBank/DDBJ databases">
        <title>In-depth cultivation of the pig gut microbiome towards novel bacterial diversity and tailored functional studies.</title>
        <authorList>
            <person name="Wylensek D."/>
            <person name="Hitch T.C.A."/>
            <person name="Clavel T."/>
        </authorList>
    </citation>
    <scope>NUCLEOTIDE SEQUENCE [LARGE SCALE GENOMIC DNA]</scope>
    <source>
        <strain evidence="1 2">WCA-MUC-591-APC-3H</strain>
    </source>
</reference>
<dbReference type="Proteomes" id="UP000474676">
    <property type="component" value="Unassembled WGS sequence"/>
</dbReference>
<organism evidence="1 2">
    <name type="scientific">Hornefia butyriciproducens</name>
    <dbReference type="NCBI Taxonomy" id="2652293"/>
    <lineage>
        <taxon>Bacteria</taxon>
        <taxon>Bacillati</taxon>
        <taxon>Bacillota</taxon>
        <taxon>Clostridia</taxon>
        <taxon>Peptostreptococcales</taxon>
        <taxon>Anaerovoracaceae</taxon>
        <taxon>Hornefia</taxon>
    </lineage>
</organism>
<sequence length="70" mass="8481">MFFLDSGEGQEFETDEMEGENLSGWLVPVKEADEFEKQFIKWDIDNEKWDDFYSFARWSWSNRQIKITFG</sequence>